<keyword evidence="14" id="KW-1185">Reference proteome</keyword>
<dbReference type="HAMAP" id="MF_00365">
    <property type="entry name" value="RecF"/>
    <property type="match status" value="1"/>
</dbReference>
<dbReference type="Pfam" id="PF02463">
    <property type="entry name" value="SMC_N"/>
    <property type="match status" value="1"/>
</dbReference>
<evidence type="ECO:0000256" key="9">
    <source>
        <dbReference type="HAMAP-Rule" id="MF_00365"/>
    </source>
</evidence>
<dbReference type="InterPro" id="IPR003395">
    <property type="entry name" value="RecF/RecN/SMC_N"/>
</dbReference>
<evidence type="ECO:0000256" key="11">
    <source>
        <dbReference type="SAM" id="MobiDB-lite"/>
    </source>
</evidence>
<dbReference type="GO" id="GO:0006302">
    <property type="term" value="P:double-strand break repair"/>
    <property type="evidence" value="ECO:0007669"/>
    <property type="project" value="TreeGrafter"/>
</dbReference>
<dbReference type="PANTHER" id="PTHR32182:SF0">
    <property type="entry name" value="DNA REPLICATION AND REPAIR PROTEIN RECF"/>
    <property type="match status" value="1"/>
</dbReference>
<dbReference type="NCBIfam" id="TIGR00611">
    <property type="entry name" value="recf"/>
    <property type="match status" value="1"/>
</dbReference>
<evidence type="ECO:0000256" key="1">
    <source>
        <dbReference type="ARBA" id="ARBA00004496"/>
    </source>
</evidence>
<comment type="function">
    <text evidence="9 10">The RecF protein is involved in DNA metabolism; it is required for DNA replication and normal SOS inducibility. RecF binds preferentially to single-stranded, linear DNA. It also seems to bind ATP.</text>
</comment>
<evidence type="ECO:0000256" key="6">
    <source>
        <dbReference type="ARBA" id="ARBA00022741"/>
    </source>
</evidence>
<evidence type="ECO:0000313" key="14">
    <source>
        <dbReference type="Proteomes" id="UP000644699"/>
    </source>
</evidence>
<dbReference type="GO" id="GO:0005524">
    <property type="term" value="F:ATP binding"/>
    <property type="evidence" value="ECO:0007669"/>
    <property type="project" value="UniProtKB-UniRule"/>
</dbReference>
<keyword evidence="7 9" id="KW-0067">ATP-binding</keyword>
<name>A0A917A1E6_9HYPH</name>
<sequence length="396" mass="41966">MPSLSDDDAPPPPAEDASGGASGAVGLSSLSLVDFRNYAAVRLPLAGRFIVLTGDNGAGKTNFMEAVSLLTPGRGLRRASYGEMTRGGGSGGFAVRAEALGALGPVRLQTLVRPDNGEGPQRTVRIDETQARSADELLDHLRVLWLTPAMDGLFTGPASDRRRFLDRMVLAIDPAHGRRAADYERAMRQRNRLLSEGRGDEVWLAGLETQLAELGIAMALARAELAGLLAAMIAETSDDSVFPKADLTLDGGYGFPFEGRAASDLEDEAREALRRGRGLDRQAGRTLEGPHRADLAVFHRAKAMPAALSSTGEQKALLIGLVLAHARLVRAVGGIAPILLLDEIAAHLDPGRRAALFDIVEALDVQSFMTGTDAALFEALGARAQHVTVANGRVET</sequence>
<comment type="subcellular location">
    <subcellularLocation>
        <location evidence="1 9 10">Cytoplasm</location>
    </subcellularLocation>
</comment>
<keyword evidence="6 9" id="KW-0547">Nucleotide-binding</keyword>
<evidence type="ECO:0000256" key="7">
    <source>
        <dbReference type="ARBA" id="ARBA00022840"/>
    </source>
</evidence>
<dbReference type="GO" id="GO:0009432">
    <property type="term" value="P:SOS response"/>
    <property type="evidence" value="ECO:0007669"/>
    <property type="project" value="UniProtKB-UniRule"/>
</dbReference>
<feature type="region of interest" description="Disordered" evidence="11">
    <location>
        <begin position="1"/>
        <end position="21"/>
    </location>
</feature>
<protein>
    <recommendedName>
        <fullName evidence="3 9">DNA replication and repair protein RecF</fullName>
    </recommendedName>
</protein>
<keyword evidence="9 10" id="KW-0742">SOS response</keyword>
<dbReference type="GO" id="GO:0005737">
    <property type="term" value="C:cytoplasm"/>
    <property type="evidence" value="ECO:0007669"/>
    <property type="project" value="UniProtKB-SubCell"/>
</dbReference>
<keyword evidence="9 10" id="KW-0227">DNA damage</keyword>
<dbReference type="PANTHER" id="PTHR32182">
    <property type="entry name" value="DNA REPLICATION AND REPAIR PROTEIN RECF"/>
    <property type="match status" value="1"/>
</dbReference>
<keyword evidence="9 10" id="KW-0234">DNA repair</keyword>
<keyword evidence="4 9" id="KW-0963">Cytoplasm</keyword>
<dbReference type="InterPro" id="IPR001238">
    <property type="entry name" value="DNA-binding_RecF"/>
</dbReference>
<gene>
    <name evidence="9 13" type="primary">recF</name>
    <name evidence="13" type="ORF">GCM10011390_46850</name>
</gene>
<evidence type="ECO:0000256" key="10">
    <source>
        <dbReference type="RuleBase" id="RU000578"/>
    </source>
</evidence>
<dbReference type="Gene3D" id="3.40.50.300">
    <property type="entry name" value="P-loop containing nucleotide triphosphate hydrolases"/>
    <property type="match status" value="1"/>
</dbReference>
<comment type="caution">
    <text evidence="13">The sequence shown here is derived from an EMBL/GenBank/DDBJ whole genome shotgun (WGS) entry which is preliminary data.</text>
</comment>
<dbReference type="SMART" id="SM00382">
    <property type="entry name" value="AAA"/>
    <property type="match status" value="1"/>
</dbReference>
<dbReference type="InterPro" id="IPR027417">
    <property type="entry name" value="P-loop_NTPase"/>
</dbReference>
<evidence type="ECO:0000259" key="12">
    <source>
        <dbReference type="SMART" id="SM00382"/>
    </source>
</evidence>
<proteinExistence type="inferred from homology"/>
<reference evidence="13" key="1">
    <citation type="journal article" date="2014" name="Int. J. Syst. Evol. Microbiol.">
        <title>Complete genome sequence of Corynebacterium casei LMG S-19264T (=DSM 44701T), isolated from a smear-ripened cheese.</title>
        <authorList>
            <consortium name="US DOE Joint Genome Institute (JGI-PGF)"/>
            <person name="Walter F."/>
            <person name="Albersmeier A."/>
            <person name="Kalinowski J."/>
            <person name="Ruckert C."/>
        </authorList>
    </citation>
    <scope>NUCLEOTIDE SEQUENCE</scope>
    <source>
        <strain evidence="13">CGMCC 1.15367</strain>
    </source>
</reference>
<reference evidence="13" key="2">
    <citation type="submission" date="2020-09" db="EMBL/GenBank/DDBJ databases">
        <authorList>
            <person name="Sun Q."/>
            <person name="Zhou Y."/>
        </authorList>
    </citation>
    <scope>NUCLEOTIDE SEQUENCE</scope>
    <source>
        <strain evidence="13">CGMCC 1.15367</strain>
    </source>
</reference>
<evidence type="ECO:0000256" key="5">
    <source>
        <dbReference type="ARBA" id="ARBA00022705"/>
    </source>
</evidence>
<dbReference type="GO" id="GO:0006260">
    <property type="term" value="P:DNA replication"/>
    <property type="evidence" value="ECO:0007669"/>
    <property type="project" value="UniProtKB-UniRule"/>
</dbReference>
<dbReference type="Proteomes" id="UP000644699">
    <property type="component" value="Unassembled WGS sequence"/>
</dbReference>
<dbReference type="AlphaFoldDB" id="A0A917A1E6"/>
<comment type="similarity">
    <text evidence="2 9 10">Belongs to the RecF family.</text>
</comment>
<evidence type="ECO:0000256" key="8">
    <source>
        <dbReference type="ARBA" id="ARBA00023125"/>
    </source>
</evidence>
<dbReference type="PROSITE" id="PS00618">
    <property type="entry name" value="RECF_2"/>
    <property type="match status" value="1"/>
</dbReference>
<dbReference type="Gene3D" id="1.20.1050.90">
    <property type="entry name" value="RecF/RecN/SMC, N-terminal domain"/>
    <property type="match status" value="1"/>
</dbReference>
<evidence type="ECO:0000256" key="3">
    <source>
        <dbReference type="ARBA" id="ARBA00020170"/>
    </source>
</evidence>
<dbReference type="PROSITE" id="PS00617">
    <property type="entry name" value="RECF_1"/>
    <property type="match status" value="1"/>
</dbReference>
<evidence type="ECO:0000256" key="2">
    <source>
        <dbReference type="ARBA" id="ARBA00008016"/>
    </source>
</evidence>
<dbReference type="InterPro" id="IPR003593">
    <property type="entry name" value="AAA+_ATPase"/>
</dbReference>
<feature type="domain" description="AAA+ ATPase" evidence="12">
    <location>
        <begin position="46"/>
        <end position="395"/>
    </location>
</feature>
<dbReference type="SUPFAM" id="SSF52540">
    <property type="entry name" value="P-loop containing nucleoside triphosphate hydrolases"/>
    <property type="match status" value="1"/>
</dbReference>
<dbReference type="EMBL" id="BMIQ01000010">
    <property type="protein sequence ID" value="GGE22112.1"/>
    <property type="molecule type" value="Genomic_DNA"/>
</dbReference>
<evidence type="ECO:0000313" key="13">
    <source>
        <dbReference type="EMBL" id="GGE22112.1"/>
    </source>
</evidence>
<dbReference type="InterPro" id="IPR018078">
    <property type="entry name" value="DNA-binding_RecF_CS"/>
</dbReference>
<keyword evidence="8 9" id="KW-0238">DNA-binding</keyword>
<evidence type="ECO:0000256" key="4">
    <source>
        <dbReference type="ARBA" id="ARBA00022490"/>
    </source>
</evidence>
<dbReference type="GO" id="GO:0003697">
    <property type="term" value="F:single-stranded DNA binding"/>
    <property type="evidence" value="ECO:0007669"/>
    <property type="project" value="UniProtKB-UniRule"/>
</dbReference>
<feature type="binding site" evidence="9">
    <location>
        <begin position="54"/>
        <end position="61"/>
    </location>
    <ligand>
        <name>ATP</name>
        <dbReference type="ChEBI" id="CHEBI:30616"/>
    </ligand>
</feature>
<keyword evidence="5 9" id="KW-0235">DNA replication</keyword>
<dbReference type="InterPro" id="IPR042174">
    <property type="entry name" value="RecF_2"/>
</dbReference>
<dbReference type="GO" id="GO:0000731">
    <property type="term" value="P:DNA synthesis involved in DNA repair"/>
    <property type="evidence" value="ECO:0007669"/>
    <property type="project" value="TreeGrafter"/>
</dbReference>
<accession>A0A917A1E6</accession>
<organism evidence="13 14">
    <name type="scientific">Aureimonas endophytica</name>
    <dbReference type="NCBI Taxonomy" id="2027858"/>
    <lineage>
        <taxon>Bacteria</taxon>
        <taxon>Pseudomonadati</taxon>
        <taxon>Pseudomonadota</taxon>
        <taxon>Alphaproteobacteria</taxon>
        <taxon>Hyphomicrobiales</taxon>
        <taxon>Aurantimonadaceae</taxon>
        <taxon>Aureimonas</taxon>
    </lineage>
</organism>